<keyword evidence="1" id="KW-1133">Transmembrane helix</keyword>
<evidence type="ECO:0000256" key="1">
    <source>
        <dbReference type="SAM" id="Phobius"/>
    </source>
</evidence>
<protein>
    <recommendedName>
        <fullName evidence="4">Holin</fullName>
    </recommendedName>
</protein>
<proteinExistence type="predicted"/>
<evidence type="ECO:0000313" key="2">
    <source>
        <dbReference type="EMBL" id="GGL18188.1"/>
    </source>
</evidence>
<comment type="caution">
    <text evidence="2">The sequence shown here is derived from an EMBL/GenBank/DDBJ whole genome shotgun (WGS) entry which is preliminary data.</text>
</comment>
<evidence type="ECO:0008006" key="4">
    <source>
        <dbReference type="Google" id="ProtNLM"/>
    </source>
</evidence>
<keyword evidence="1" id="KW-0812">Transmembrane</keyword>
<gene>
    <name evidence="2" type="ORF">GCM10010844_41280</name>
</gene>
<name>A0ABQ2FQX2_9DEIO</name>
<sequence length="124" mass="12943">MLRSLMDKPAVPPLWLLAAVSATLGLIAQLGTSLAMDMAKDKGKLYGFLLLSLVFSASTTVLLAQLTSLDDYVCATIGTLAGAIPPLWTLRAAVKLIGQKYNVDLGELTSPGGPTAPKKEGDVT</sequence>
<dbReference type="Proteomes" id="UP000604341">
    <property type="component" value="Unassembled WGS sequence"/>
</dbReference>
<evidence type="ECO:0000313" key="3">
    <source>
        <dbReference type="Proteomes" id="UP000604341"/>
    </source>
</evidence>
<organism evidence="2 3">
    <name type="scientific">Deinococcus radiotolerans</name>
    <dbReference type="NCBI Taxonomy" id="1309407"/>
    <lineage>
        <taxon>Bacteria</taxon>
        <taxon>Thermotogati</taxon>
        <taxon>Deinococcota</taxon>
        <taxon>Deinococci</taxon>
        <taxon>Deinococcales</taxon>
        <taxon>Deinococcaceae</taxon>
        <taxon>Deinococcus</taxon>
    </lineage>
</organism>
<feature type="transmembrane region" description="Helical" evidence="1">
    <location>
        <begin position="45"/>
        <end position="64"/>
    </location>
</feature>
<reference evidence="3" key="1">
    <citation type="journal article" date="2019" name="Int. J. Syst. Evol. Microbiol.">
        <title>The Global Catalogue of Microorganisms (GCM) 10K type strain sequencing project: providing services to taxonomists for standard genome sequencing and annotation.</title>
        <authorList>
            <consortium name="The Broad Institute Genomics Platform"/>
            <consortium name="The Broad Institute Genome Sequencing Center for Infectious Disease"/>
            <person name="Wu L."/>
            <person name="Ma J."/>
        </authorList>
    </citation>
    <scope>NUCLEOTIDE SEQUENCE [LARGE SCALE GENOMIC DNA]</scope>
    <source>
        <strain evidence="3">JCM 19173</strain>
    </source>
</reference>
<keyword evidence="1" id="KW-0472">Membrane</keyword>
<accession>A0ABQ2FQX2</accession>
<dbReference type="EMBL" id="BMPE01000027">
    <property type="protein sequence ID" value="GGL18188.1"/>
    <property type="molecule type" value="Genomic_DNA"/>
</dbReference>
<keyword evidence="3" id="KW-1185">Reference proteome</keyword>